<comment type="similarity">
    <text evidence="1">Belongs to the peptidase M14 family.</text>
</comment>
<dbReference type="Proteomes" id="UP000664731">
    <property type="component" value="Unassembled WGS sequence"/>
</dbReference>
<reference evidence="4" key="1">
    <citation type="submission" date="2021-03" db="EMBL/GenBank/DDBJ databases">
        <title>Comamonas denitrificans.</title>
        <authorList>
            <person name="Finster K."/>
        </authorList>
    </citation>
    <scope>NUCLEOTIDE SEQUENCE</scope>
    <source>
        <strain evidence="4">MM2021_4</strain>
    </source>
</reference>
<dbReference type="GO" id="GO:0004181">
    <property type="term" value="F:metallocarboxypeptidase activity"/>
    <property type="evidence" value="ECO:0007669"/>
    <property type="project" value="InterPro"/>
</dbReference>
<dbReference type="GO" id="GO:0008270">
    <property type="term" value="F:zinc ion binding"/>
    <property type="evidence" value="ECO:0007669"/>
    <property type="project" value="InterPro"/>
</dbReference>
<evidence type="ECO:0000259" key="3">
    <source>
        <dbReference type="PROSITE" id="PS52035"/>
    </source>
</evidence>
<evidence type="ECO:0000256" key="1">
    <source>
        <dbReference type="PROSITE-ProRule" id="PRU01379"/>
    </source>
</evidence>
<feature type="compositionally biased region" description="Low complexity" evidence="2">
    <location>
        <begin position="47"/>
        <end position="71"/>
    </location>
</feature>
<dbReference type="GO" id="GO:0006508">
    <property type="term" value="P:proteolysis"/>
    <property type="evidence" value="ECO:0007669"/>
    <property type="project" value="InterPro"/>
</dbReference>
<sequence>MTKPLALVVSPTPAHGVTARPRHLAWMVGVLALSACTSVPLPEWPGTSSTTTTTPAAPASPPAATAPAVSTSPISQSRVHALPYSAAVAALFPEPDQRYRTPGLAPERSSFTSNAELAELLQQLPHHSTPSTSSSDDGVRIAVLPAGNSQNGRAISAVLAAQSADLTPSSLDATQRPMVMIVAGQQGNAPASTEAVLALLQELDEGGLLRPMLRHINLLLVPRANPDGFETQQATTANGTDLRHDHLRLQTPEARALAQLITLYRPAVVLDAGEFAALGPTQTRFNATRANDMGVQYAMTANAHEFVTKAAKEWFFQPMTSRLAQAGLRTDALAEPTGNSAEAGFAMDTVQPTTLANIAALKNAIGLTVQSRGSDLGLLHAQRRVHGLVQAMLSVLDSASTRARDLAQVATFASRDIASQACQGNLLVQAQGVHEKRELPLIDLTSSHITPTLVAWQSALGLSATEQRSRPCGYWLSPEARNTAAQLDQLGLQVLRVAELSPLVADGYTDQGGHIVTQRLLADAIPGSYYVSLNQGHANLATALLEPDTPYSSYAQGTQLDLSHVLRVVTPAPLVFEDDE</sequence>
<protein>
    <submittedName>
        <fullName evidence="4">Peptidase M14</fullName>
    </submittedName>
</protein>
<dbReference type="AlphaFoldDB" id="A0A939KFK1"/>
<dbReference type="PROSITE" id="PS52035">
    <property type="entry name" value="PEPTIDASE_M14"/>
    <property type="match status" value="1"/>
</dbReference>
<dbReference type="EMBL" id="JAFNME010000029">
    <property type="protein sequence ID" value="MBO1250503.1"/>
    <property type="molecule type" value="Genomic_DNA"/>
</dbReference>
<evidence type="ECO:0000313" key="5">
    <source>
        <dbReference type="Proteomes" id="UP000664731"/>
    </source>
</evidence>
<feature type="domain" description="Peptidase M14" evidence="3">
    <location>
        <begin position="110"/>
        <end position="368"/>
    </location>
</feature>
<evidence type="ECO:0000313" key="4">
    <source>
        <dbReference type="EMBL" id="MBO1250503.1"/>
    </source>
</evidence>
<dbReference type="Pfam" id="PF00246">
    <property type="entry name" value="Peptidase_M14"/>
    <property type="match status" value="1"/>
</dbReference>
<name>A0A939KFK1_9BURK</name>
<comment type="caution">
    <text evidence="1">Lacks conserved residue(s) required for the propagation of feature annotation.</text>
</comment>
<proteinExistence type="inferred from homology"/>
<comment type="caution">
    <text evidence="4">The sequence shown here is derived from an EMBL/GenBank/DDBJ whole genome shotgun (WGS) entry which is preliminary data.</text>
</comment>
<dbReference type="Gene3D" id="3.40.630.10">
    <property type="entry name" value="Zn peptidases"/>
    <property type="match status" value="1"/>
</dbReference>
<gene>
    <name evidence="4" type="ORF">J1777_11810</name>
</gene>
<organism evidence="4 5">
    <name type="scientific">Comamonas denitrificans</name>
    <dbReference type="NCBI Taxonomy" id="117506"/>
    <lineage>
        <taxon>Bacteria</taxon>
        <taxon>Pseudomonadati</taxon>
        <taxon>Pseudomonadota</taxon>
        <taxon>Betaproteobacteria</taxon>
        <taxon>Burkholderiales</taxon>
        <taxon>Comamonadaceae</taxon>
        <taxon>Comamonas</taxon>
    </lineage>
</organism>
<evidence type="ECO:0000256" key="2">
    <source>
        <dbReference type="SAM" id="MobiDB-lite"/>
    </source>
</evidence>
<keyword evidence="5" id="KW-1185">Reference proteome</keyword>
<dbReference type="RefSeq" id="WP_207575897.1">
    <property type="nucleotide sequence ID" value="NZ_JAFNME010000029.1"/>
</dbReference>
<accession>A0A939KFK1</accession>
<dbReference type="SUPFAM" id="SSF53187">
    <property type="entry name" value="Zn-dependent exopeptidases"/>
    <property type="match status" value="1"/>
</dbReference>
<dbReference type="InterPro" id="IPR000834">
    <property type="entry name" value="Peptidase_M14"/>
</dbReference>
<feature type="region of interest" description="Disordered" evidence="2">
    <location>
        <begin position="44"/>
        <end position="71"/>
    </location>
</feature>